<dbReference type="PANTHER" id="PTHR11592">
    <property type="entry name" value="GLUTATHIONE PEROXIDASE"/>
    <property type="match status" value="1"/>
</dbReference>
<accession>A0A3P7N700</accession>
<evidence type="ECO:0000313" key="6">
    <source>
        <dbReference type="Proteomes" id="UP000281553"/>
    </source>
</evidence>
<name>A0A3P7N700_DIBLA</name>
<dbReference type="Gene3D" id="3.40.30.10">
    <property type="entry name" value="Glutaredoxin"/>
    <property type="match status" value="1"/>
</dbReference>
<dbReference type="PROSITE" id="PS00763">
    <property type="entry name" value="GLUTATHIONE_PEROXID_2"/>
    <property type="match status" value="1"/>
</dbReference>
<evidence type="ECO:0000256" key="1">
    <source>
        <dbReference type="ARBA" id="ARBA00006926"/>
    </source>
</evidence>
<dbReference type="SUPFAM" id="SSF52833">
    <property type="entry name" value="Thioredoxin-like"/>
    <property type="match status" value="1"/>
</dbReference>
<sequence length="102" mass="11597">MKFKLTSSGLFFFAALVCCIWSCKLQELYTTYADQGLRILAFPSNQFGGQEPGTNEEIKHFAVEKYKVSFDLFDKVDVNGPNAHPIFVYLQESLSGFVTKWV</sequence>
<organism evidence="5 6">
    <name type="scientific">Dibothriocephalus latus</name>
    <name type="common">Fish tapeworm</name>
    <name type="synonym">Diphyllobothrium latum</name>
    <dbReference type="NCBI Taxonomy" id="60516"/>
    <lineage>
        <taxon>Eukaryota</taxon>
        <taxon>Metazoa</taxon>
        <taxon>Spiralia</taxon>
        <taxon>Lophotrochozoa</taxon>
        <taxon>Platyhelminthes</taxon>
        <taxon>Cestoda</taxon>
        <taxon>Eucestoda</taxon>
        <taxon>Diphyllobothriidea</taxon>
        <taxon>Diphyllobothriidae</taxon>
        <taxon>Dibothriocephalus</taxon>
    </lineage>
</organism>
<comment type="similarity">
    <text evidence="1">Belongs to the glutathione peroxidase family.</text>
</comment>
<dbReference type="Pfam" id="PF00255">
    <property type="entry name" value="GSHPx"/>
    <property type="match status" value="1"/>
</dbReference>
<dbReference type="AlphaFoldDB" id="A0A3P7N700"/>
<feature type="chain" id="PRO_5017962024" description="Glutathione peroxidase" evidence="4">
    <location>
        <begin position="26"/>
        <end position="102"/>
    </location>
</feature>
<dbReference type="OrthoDB" id="446890at2759"/>
<dbReference type="InterPro" id="IPR036249">
    <property type="entry name" value="Thioredoxin-like_sf"/>
</dbReference>
<dbReference type="PANTHER" id="PTHR11592:SF78">
    <property type="entry name" value="GLUTATHIONE PEROXIDASE"/>
    <property type="match status" value="1"/>
</dbReference>
<gene>
    <name evidence="5" type="ORF">DILT_LOCUS16013</name>
</gene>
<evidence type="ECO:0000256" key="2">
    <source>
        <dbReference type="ARBA" id="ARBA00022559"/>
    </source>
</evidence>
<keyword evidence="6" id="KW-1185">Reference proteome</keyword>
<evidence type="ECO:0008006" key="7">
    <source>
        <dbReference type="Google" id="ProtNLM"/>
    </source>
</evidence>
<proteinExistence type="inferred from homology"/>
<keyword evidence="4" id="KW-0732">Signal</keyword>
<dbReference type="GO" id="GO:0004601">
    <property type="term" value="F:peroxidase activity"/>
    <property type="evidence" value="ECO:0007669"/>
    <property type="project" value="UniProtKB-KW"/>
</dbReference>
<dbReference type="Proteomes" id="UP000281553">
    <property type="component" value="Unassembled WGS sequence"/>
</dbReference>
<evidence type="ECO:0000313" key="5">
    <source>
        <dbReference type="EMBL" id="VDN32603.1"/>
    </source>
</evidence>
<protein>
    <recommendedName>
        <fullName evidence="7">Glutathione peroxidase</fullName>
    </recommendedName>
</protein>
<dbReference type="EMBL" id="UYRU01082394">
    <property type="protein sequence ID" value="VDN32603.1"/>
    <property type="molecule type" value="Genomic_DNA"/>
</dbReference>
<dbReference type="InterPro" id="IPR000889">
    <property type="entry name" value="Glutathione_peroxidase"/>
</dbReference>
<dbReference type="GO" id="GO:0006979">
    <property type="term" value="P:response to oxidative stress"/>
    <property type="evidence" value="ECO:0007669"/>
    <property type="project" value="InterPro"/>
</dbReference>
<feature type="signal peptide" evidence="4">
    <location>
        <begin position="1"/>
        <end position="25"/>
    </location>
</feature>
<dbReference type="PROSITE" id="PS51355">
    <property type="entry name" value="GLUTATHIONE_PEROXID_3"/>
    <property type="match status" value="1"/>
</dbReference>
<dbReference type="InterPro" id="IPR029760">
    <property type="entry name" value="GPX_CS"/>
</dbReference>
<keyword evidence="2" id="KW-0575">Peroxidase</keyword>
<keyword evidence="3" id="KW-0560">Oxidoreductase</keyword>
<evidence type="ECO:0000256" key="3">
    <source>
        <dbReference type="ARBA" id="ARBA00023002"/>
    </source>
</evidence>
<evidence type="ECO:0000256" key="4">
    <source>
        <dbReference type="SAM" id="SignalP"/>
    </source>
</evidence>
<reference evidence="5 6" key="1">
    <citation type="submission" date="2018-11" db="EMBL/GenBank/DDBJ databases">
        <authorList>
            <consortium name="Pathogen Informatics"/>
        </authorList>
    </citation>
    <scope>NUCLEOTIDE SEQUENCE [LARGE SCALE GENOMIC DNA]</scope>
</reference>